<gene>
    <name evidence="1" type="ORF">MRATA1EN22A_LOCUS4350</name>
</gene>
<accession>A0AC59YCS0</accession>
<feature type="non-terminal residue" evidence="1">
    <location>
        <position position="1"/>
    </location>
</feature>
<evidence type="ECO:0000313" key="1">
    <source>
        <dbReference type="EMBL" id="CAM9567234.1"/>
    </source>
</evidence>
<organism evidence="1 2">
    <name type="scientific">Rangifer tarandus platyrhynchus</name>
    <name type="common">Svalbard reindeer</name>
    <dbReference type="NCBI Taxonomy" id="3082113"/>
    <lineage>
        <taxon>Eukaryota</taxon>
        <taxon>Metazoa</taxon>
        <taxon>Chordata</taxon>
        <taxon>Craniata</taxon>
        <taxon>Vertebrata</taxon>
        <taxon>Euteleostomi</taxon>
        <taxon>Mammalia</taxon>
        <taxon>Eutheria</taxon>
        <taxon>Laurasiatheria</taxon>
        <taxon>Artiodactyla</taxon>
        <taxon>Ruminantia</taxon>
        <taxon>Pecora</taxon>
        <taxon>Cervidae</taxon>
        <taxon>Odocoileinae</taxon>
        <taxon>Rangifer</taxon>
    </lineage>
</organism>
<protein>
    <submittedName>
        <fullName evidence="1">Uncharacterized protein</fullName>
    </submittedName>
</protein>
<sequence>ILNLPQGQSHTVMPLLQHDVCPFLFSALNFPIQIMCQRLQALYIIAGEIST</sequence>
<reference evidence="1" key="2">
    <citation type="submission" date="2025-03" db="EMBL/GenBank/DDBJ databases">
        <authorList>
            <consortium name="ELIXIR-Norway"/>
            <consortium name="Elixir Norway"/>
        </authorList>
    </citation>
    <scope>NUCLEOTIDE SEQUENCE</scope>
</reference>
<dbReference type="EMBL" id="OX596096">
    <property type="protein sequence ID" value="CAM9567234.1"/>
    <property type="molecule type" value="Genomic_DNA"/>
</dbReference>
<proteinExistence type="predicted"/>
<evidence type="ECO:0000313" key="2">
    <source>
        <dbReference type="Proteomes" id="UP001162501"/>
    </source>
</evidence>
<reference evidence="1" key="1">
    <citation type="submission" date="2023-05" db="EMBL/GenBank/DDBJ databases">
        <authorList>
            <consortium name="ELIXIR-Norway"/>
        </authorList>
    </citation>
    <scope>NUCLEOTIDE SEQUENCE</scope>
</reference>
<dbReference type="Proteomes" id="UP001162501">
    <property type="component" value="Chromosome 12"/>
</dbReference>
<name>A0AC59YCS0_RANTA</name>
<feature type="non-terminal residue" evidence="1">
    <location>
        <position position="51"/>
    </location>
</feature>